<dbReference type="AlphaFoldDB" id="K2GF77"/>
<dbReference type="EMBL" id="AMFJ01000258">
    <property type="protein sequence ID" value="EKE28964.1"/>
    <property type="molecule type" value="Genomic_DNA"/>
</dbReference>
<evidence type="ECO:0000313" key="1">
    <source>
        <dbReference type="EMBL" id="EKE28964.1"/>
    </source>
</evidence>
<organism evidence="1">
    <name type="scientific">uncultured bacterium</name>
    <name type="common">gcode 4</name>
    <dbReference type="NCBI Taxonomy" id="1234023"/>
    <lineage>
        <taxon>Bacteria</taxon>
        <taxon>environmental samples</taxon>
    </lineage>
</organism>
<name>K2GF77_9BACT</name>
<comment type="caution">
    <text evidence="1">The sequence shown here is derived from an EMBL/GenBank/DDBJ whole genome shotgun (WGS) entry which is preliminary data.</text>
</comment>
<protein>
    <submittedName>
        <fullName evidence="1">Uncharacterized protein</fullName>
    </submittedName>
</protein>
<proteinExistence type="predicted"/>
<gene>
    <name evidence="1" type="ORF">ACD_2C00258G0004</name>
</gene>
<sequence>MKKSKDLRTFLNEEDWRTIKKSLLIASLWLVTWFLMTNSMDAWHSNSHNNSNAASKKIYFQGNNEDIHASWFVDPSSHSSTHTNHASHSSY</sequence>
<accession>K2GF77</accession>
<reference evidence="1" key="1">
    <citation type="journal article" date="2012" name="Science">
        <title>Fermentation, hydrogen, and sulfur metabolism in multiple uncultivated bacterial phyla.</title>
        <authorList>
            <person name="Wrighton K.C."/>
            <person name="Thomas B.C."/>
            <person name="Sharon I."/>
            <person name="Miller C.S."/>
            <person name="Castelle C.J."/>
            <person name="VerBerkmoes N.C."/>
            <person name="Wilkins M.J."/>
            <person name="Hettich R.L."/>
            <person name="Lipton M.S."/>
            <person name="Williams K.H."/>
            <person name="Long P.E."/>
            <person name="Banfield J.F."/>
        </authorList>
    </citation>
    <scope>NUCLEOTIDE SEQUENCE [LARGE SCALE GENOMIC DNA]</scope>
</reference>